<keyword evidence="4 6" id="KW-1133">Transmembrane helix</keyword>
<feature type="transmembrane region" description="Helical" evidence="6">
    <location>
        <begin position="130"/>
        <end position="150"/>
    </location>
</feature>
<dbReference type="AlphaFoldDB" id="A0A399EQ43"/>
<proteinExistence type="inferred from homology"/>
<evidence type="ECO:0000256" key="1">
    <source>
        <dbReference type="ARBA" id="ARBA00004141"/>
    </source>
</evidence>
<evidence type="ECO:0000313" key="7">
    <source>
        <dbReference type="EMBL" id="RIH86088.1"/>
    </source>
</evidence>
<keyword evidence="8" id="KW-1185">Reference proteome</keyword>
<evidence type="ECO:0000256" key="6">
    <source>
        <dbReference type="SAM" id="Phobius"/>
    </source>
</evidence>
<evidence type="ECO:0000313" key="8">
    <source>
        <dbReference type="Proteomes" id="UP000265715"/>
    </source>
</evidence>
<dbReference type="OrthoDB" id="345840at2"/>
<evidence type="ECO:0000256" key="5">
    <source>
        <dbReference type="ARBA" id="ARBA00023136"/>
    </source>
</evidence>
<dbReference type="GO" id="GO:0016020">
    <property type="term" value="C:membrane"/>
    <property type="evidence" value="ECO:0007669"/>
    <property type="project" value="UniProtKB-SubCell"/>
</dbReference>
<organism evidence="7 8">
    <name type="scientific">Calidithermus terrae</name>
    <dbReference type="NCBI Taxonomy" id="1408545"/>
    <lineage>
        <taxon>Bacteria</taxon>
        <taxon>Thermotogati</taxon>
        <taxon>Deinococcota</taxon>
        <taxon>Deinococci</taxon>
        <taxon>Thermales</taxon>
        <taxon>Thermaceae</taxon>
        <taxon>Calidithermus</taxon>
    </lineage>
</organism>
<dbReference type="PANTHER" id="PTHR31885">
    <property type="entry name" value="GH04784P"/>
    <property type="match status" value="1"/>
</dbReference>
<dbReference type="EMBL" id="QXDL01000050">
    <property type="protein sequence ID" value="RIH86088.1"/>
    <property type="molecule type" value="Genomic_DNA"/>
</dbReference>
<feature type="transmembrane region" description="Helical" evidence="6">
    <location>
        <begin position="31"/>
        <end position="47"/>
    </location>
</feature>
<comment type="caution">
    <text evidence="7">The sequence shown here is derived from an EMBL/GenBank/DDBJ whole genome shotgun (WGS) entry which is preliminary data.</text>
</comment>
<comment type="similarity">
    <text evidence="2">Belongs to the TMEM86 family.</text>
</comment>
<evidence type="ECO:0000256" key="2">
    <source>
        <dbReference type="ARBA" id="ARBA00007375"/>
    </source>
</evidence>
<dbReference type="PANTHER" id="PTHR31885:SF6">
    <property type="entry name" value="GH04784P"/>
    <property type="match status" value="1"/>
</dbReference>
<keyword evidence="3 6" id="KW-0812">Transmembrane</keyword>
<dbReference type="Proteomes" id="UP000265715">
    <property type="component" value="Unassembled WGS sequence"/>
</dbReference>
<gene>
    <name evidence="7" type="ORF">Mterra_01543</name>
</gene>
<name>A0A399EQ43_9DEIN</name>
<comment type="subcellular location">
    <subcellularLocation>
        <location evidence="1">Membrane</location>
        <topology evidence="1">Multi-pass membrane protein</topology>
    </subcellularLocation>
</comment>
<feature type="transmembrane region" description="Helical" evidence="6">
    <location>
        <begin position="80"/>
        <end position="100"/>
    </location>
</feature>
<dbReference type="InterPro" id="IPR012506">
    <property type="entry name" value="TMEM86B-like"/>
</dbReference>
<evidence type="ECO:0000256" key="4">
    <source>
        <dbReference type="ARBA" id="ARBA00022989"/>
    </source>
</evidence>
<feature type="transmembrane region" description="Helical" evidence="6">
    <location>
        <begin position="107"/>
        <end position="124"/>
    </location>
</feature>
<dbReference type="Pfam" id="PF07947">
    <property type="entry name" value="YhhN"/>
    <property type="match status" value="1"/>
</dbReference>
<feature type="transmembrane region" description="Helical" evidence="6">
    <location>
        <begin position="54"/>
        <end position="74"/>
    </location>
</feature>
<protein>
    <submittedName>
        <fullName evidence="7">Putative membrane protein</fullName>
    </submittedName>
</protein>
<evidence type="ECO:0000256" key="3">
    <source>
        <dbReference type="ARBA" id="ARBA00022692"/>
    </source>
</evidence>
<dbReference type="GO" id="GO:0016787">
    <property type="term" value="F:hydrolase activity"/>
    <property type="evidence" value="ECO:0007669"/>
    <property type="project" value="TreeGrafter"/>
</dbReference>
<reference evidence="7 8" key="1">
    <citation type="submission" date="2018-08" db="EMBL/GenBank/DDBJ databases">
        <title>Meiothermus terrae DSM 26712 genome sequencing project.</title>
        <authorList>
            <person name="Da Costa M.S."/>
            <person name="Albuquerque L."/>
            <person name="Raposo P."/>
            <person name="Froufe H.J.C."/>
            <person name="Barroso C.S."/>
            <person name="Egas C."/>
        </authorList>
    </citation>
    <scope>NUCLEOTIDE SEQUENCE [LARGE SCALE GENOMIC DNA]</scope>
    <source>
        <strain evidence="7 8">DSM 26712</strain>
    </source>
</reference>
<dbReference type="RefSeq" id="WP_119314677.1">
    <property type="nucleotide sequence ID" value="NZ_QXDL01000050.1"/>
</dbReference>
<sequence length="202" mass="21620">MPASWLWVGLGGLSLLGLLAAEVRRRPLARAAFKVACSLGFLLLALAQGLEGPFARWVFAGLVLSALGDVFLIFPSGRAFLAGLVAFLLAHLAYVGAFAAEGSPGPWAFLLVLGVGLGVVRWLWPHLEGWRVPVLAYAAVISLMLLFALATGRPEARLGALLFYLSDLFVARERFVRSEVLNPLLGLPLYYAGQYLLALSAG</sequence>
<accession>A0A399EQ43</accession>
<keyword evidence="5 6" id="KW-0472">Membrane</keyword>